<accession>A0ABV3Z8Y0</accession>
<comment type="caution">
    <text evidence="3">The sequence shown here is derived from an EMBL/GenBank/DDBJ whole genome shotgun (WGS) entry which is preliminary data.</text>
</comment>
<dbReference type="EMBL" id="JBEHZE010000001">
    <property type="protein sequence ID" value="MEX6633827.1"/>
    <property type="molecule type" value="Genomic_DNA"/>
</dbReference>
<reference evidence="3 4" key="1">
    <citation type="submission" date="2024-05" db="EMBL/GenBank/DDBJ databases">
        <title>Three bacterial strains, DH-69, EH-24, and ECK-19 isolated from coastal sediments.</title>
        <authorList>
            <person name="Ye Y.-Q."/>
            <person name="Du Z.-J."/>
        </authorList>
    </citation>
    <scope>NUCLEOTIDE SEQUENCE [LARGE SCALE GENOMIC DNA]</scope>
    <source>
        <strain evidence="3 4">ECK-19</strain>
    </source>
</reference>
<sequence length="110" mass="11546">MGKFIHSATSLAAMTAMMLGAANASPGSVYFSANAGSSIGEETKTNESKSRAFLSFLLDASARTTNARAAASTEHGTCPEEDEKKMAKVDDEDAEEEPSLSGPEPVYFAF</sequence>
<gene>
    <name evidence="3" type="ORF">ABFZ84_09740</name>
</gene>
<organism evidence="3 4">
    <name type="scientific">Hyphococcus lacteus</name>
    <dbReference type="NCBI Taxonomy" id="3143536"/>
    <lineage>
        <taxon>Bacteria</taxon>
        <taxon>Pseudomonadati</taxon>
        <taxon>Pseudomonadota</taxon>
        <taxon>Alphaproteobacteria</taxon>
        <taxon>Parvularculales</taxon>
        <taxon>Parvularculaceae</taxon>
        <taxon>Hyphococcus</taxon>
    </lineage>
</organism>
<evidence type="ECO:0000256" key="2">
    <source>
        <dbReference type="SAM" id="SignalP"/>
    </source>
</evidence>
<protein>
    <submittedName>
        <fullName evidence="3">Uncharacterized protein</fullName>
    </submittedName>
</protein>
<dbReference type="Proteomes" id="UP001560685">
    <property type="component" value="Unassembled WGS sequence"/>
</dbReference>
<feature type="chain" id="PRO_5046161530" evidence="2">
    <location>
        <begin position="25"/>
        <end position="110"/>
    </location>
</feature>
<evidence type="ECO:0000256" key="1">
    <source>
        <dbReference type="SAM" id="MobiDB-lite"/>
    </source>
</evidence>
<keyword evidence="2" id="KW-0732">Signal</keyword>
<proteinExistence type="predicted"/>
<evidence type="ECO:0000313" key="4">
    <source>
        <dbReference type="Proteomes" id="UP001560685"/>
    </source>
</evidence>
<feature type="region of interest" description="Disordered" evidence="1">
    <location>
        <begin position="67"/>
        <end position="110"/>
    </location>
</feature>
<dbReference type="RefSeq" id="WP_369313830.1">
    <property type="nucleotide sequence ID" value="NZ_JBEHZE010000001.1"/>
</dbReference>
<evidence type="ECO:0000313" key="3">
    <source>
        <dbReference type="EMBL" id="MEX6633827.1"/>
    </source>
</evidence>
<keyword evidence="4" id="KW-1185">Reference proteome</keyword>
<feature type="signal peptide" evidence="2">
    <location>
        <begin position="1"/>
        <end position="24"/>
    </location>
</feature>
<name>A0ABV3Z8Y0_9PROT</name>